<dbReference type="RefSeq" id="WP_148946756.1">
    <property type="nucleotide sequence ID" value="NZ_VTEH01000006.1"/>
</dbReference>
<name>A0A5D4KFC9_9BACI</name>
<comment type="caution">
    <text evidence="1">The sequence shown here is derived from an EMBL/GenBank/DDBJ whole genome shotgun (WGS) entry which is preliminary data.</text>
</comment>
<reference evidence="1 2" key="1">
    <citation type="submission" date="2019-08" db="EMBL/GenBank/DDBJ databases">
        <title>Bacillus genomes from the desert of Cuatro Cienegas, Coahuila.</title>
        <authorList>
            <person name="Olmedo-Alvarez G."/>
        </authorList>
    </citation>
    <scope>NUCLEOTIDE SEQUENCE [LARGE SCALE GENOMIC DNA]</scope>
    <source>
        <strain evidence="1 2">CH40_1T</strain>
    </source>
</reference>
<evidence type="ECO:0000313" key="1">
    <source>
        <dbReference type="EMBL" id="TYR75579.1"/>
    </source>
</evidence>
<gene>
    <name evidence="1" type="ORF">FZC79_10455</name>
</gene>
<organism evidence="1 2">
    <name type="scientific">Rossellomorea vietnamensis</name>
    <dbReference type="NCBI Taxonomy" id="218284"/>
    <lineage>
        <taxon>Bacteria</taxon>
        <taxon>Bacillati</taxon>
        <taxon>Bacillota</taxon>
        <taxon>Bacilli</taxon>
        <taxon>Bacillales</taxon>
        <taxon>Bacillaceae</taxon>
        <taxon>Rossellomorea</taxon>
    </lineage>
</organism>
<dbReference type="AlphaFoldDB" id="A0A5D4KFC9"/>
<dbReference type="Proteomes" id="UP000323317">
    <property type="component" value="Unassembled WGS sequence"/>
</dbReference>
<sequence>MVYKVINAFTDTQDNNRRYKVGDEFLQGNSKPTKKRLEELSNKHPKYKRAFIEEVKEKSSGRAKNSEKE</sequence>
<protein>
    <submittedName>
        <fullName evidence="1">Uncharacterized protein</fullName>
    </submittedName>
</protein>
<dbReference type="EMBL" id="VTEH01000006">
    <property type="protein sequence ID" value="TYR75579.1"/>
    <property type="molecule type" value="Genomic_DNA"/>
</dbReference>
<evidence type="ECO:0000313" key="2">
    <source>
        <dbReference type="Proteomes" id="UP000323317"/>
    </source>
</evidence>
<proteinExistence type="predicted"/>
<accession>A0A5D4KFC9</accession>